<protein>
    <recommendedName>
        <fullName evidence="5">Metallo-beta-lactamase domain-containing protein</fullName>
    </recommendedName>
</protein>
<dbReference type="Proteomes" id="UP001303373">
    <property type="component" value="Chromosome 6"/>
</dbReference>
<proteinExistence type="inferred from homology"/>
<dbReference type="Pfam" id="PF00753">
    <property type="entry name" value="Lactamase_B"/>
    <property type="match status" value="1"/>
</dbReference>
<keyword evidence="2" id="KW-0479">Metal-binding</keyword>
<organism evidence="6 7">
    <name type="scientific">Acrodontium crateriforme</name>
    <dbReference type="NCBI Taxonomy" id="150365"/>
    <lineage>
        <taxon>Eukaryota</taxon>
        <taxon>Fungi</taxon>
        <taxon>Dikarya</taxon>
        <taxon>Ascomycota</taxon>
        <taxon>Pezizomycotina</taxon>
        <taxon>Dothideomycetes</taxon>
        <taxon>Dothideomycetidae</taxon>
        <taxon>Mycosphaerellales</taxon>
        <taxon>Teratosphaeriaceae</taxon>
        <taxon>Acrodontium</taxon>
    </lineage>
</organism>
<dbReference type="PANTHER" id="PTHR42978">
    <property type="entry name" value="QUORUM-QUENCHING LACTONASE YTNP-RELATED-RELATED"/>
    <property type="match status" value="1"/>
</dbReference>
<dbReference type="InterPro" id="IPR001279">
    <property type="entry name" value="Metallo-B-lactamas"/>
</dbReference>
<evidence type="ECO:0000313" key="6">
    <source>
        <dbReference type="EMBL" id="WPH01311.1"/>
    </source>
</evidence>
<keyword evidence="3" id="KW-0378">Hydrolase</keyword>
<accession>A0AAQ3R4U3</accession>
<evidence type="ECO:0000256" key="4">
    <source>
        <dbReference type="ARBA" id="ARBA00022833"/>
    </source>
</evidence>
<dbReference type="GO" id="GO:0046872">
    <property type="term" value="F:metal ion binding"/>
    <property type="evidence" value="ECO:0007669"/>
    <property type="project" value="UniProtKB-KW"/>
</dbReference>
<gene>
    <name evidence="6" type="ORF">R9X50_00415000</name>
</gene>
<evidence type="ECO:0000256" key="1">
    <source>
        <dbReference type="ARBA" id="ARBA00007749"/>
    </source>
</evidence>
<evidence type="ECO:0000313" key="7">
    <source>
        <dbReference type="Proteomes" id="UP001303373"/>
    </source>
</evidence>
<evidence type="ECO:0000259" key="5">
    <source>
        <dbReference type="Pfam" id="PF00753"/>
    </source>
</evidence>
<keyword evidence="4" id="KW-0862">Zinc</keyword>
<feature type="domain" description="Metallo-beta-lactamase" evidence="5">
    <location>
        <begin position="136"/>
        <end position="257"/>
    </location>
</feature>
<comment type="similarity">
    <text evidence="1">Belongs to the metallo-beta-lactamase superfamily.</text>
</comment>
<evidence type="ECO:0000256" key="2">
    <source>
        <dbReference type="ARBA" id="ARBA00022723"/>
    </source>
</evidence>
<dbReference type="SUPFAM" id="SSF56281">
    <property type="entry name" value="Metallo-hydrolase/oxidoreductase"/>
    <property type="match status" value="1"/>
</dbReference>
<reference evidence="6 7" key="1">
    <citation type="submission" date="2023-11" db="EMBL/GenBank/DDBJ databases">
        <title>An acidophilic fungus is an integral part of prey digestion in a carnivorous sundew plant.</title>
        <authorList>
            <person name="Tsai I.J."/>
        </authorList>
    </citation>
    <scope>NUCLEOTIDE SEQUENCE [LARGE SCALE GENOMIC DNA]</scope>
    <source>
        <strain evidence="6">169a</strain>
    </source>
</reference>
<sequence length="395" mass="44426">MLACQPLRTPKQVLLVSTGFIRTPRPQLGFTKVRSISSQKPLYDPNTIVFPPYRGHCVTVSVINGATTHMLSRMLVHRPLENQKYLRLADYSFLVESQNRQRKVLFDLAFMENMFDRMPPALKAMFSSSEEAVMKIDHVCDVPSTLQAHGIELSTINDIIWSHSHIDHVGDPSVFPSTTRLVVGPGFKNVHMPGYPTRPDGFVLDSAFTGRQVEEVNFSAASPVIGGFRAFDFFQDGSFWLLECPGHTGHHIGALGRTTEASWVFIGADCCHHAGQLRPSPHRLLPPHLTINEAATGSMQPCLCSQLLSRLREQQGNSLYELSSNLQEDVEKAQETLEKLRAFDARDDVLVMLAHDPSFLDVIDFFPQNINHWKKAKWAEKTRWMFLNDGAKTTS</sequence>
<name>A0AAQ3R4U3_9PEZI</name>
<dbReference type="InterPro" id="IPR036866">
    <property type="entry name" value="RibonucZ/Hydroxyglut_hydro"/>
</dbReference>
<dbReference type="GO" id="GO:0016787">
    <property type="term" value="F:hydrolase activity"/>
    <property type="evidence" value="ECO:0007669"/>
    <property type="project" value="UniProtKB-KW"/>
</dbReference>
<evidence type="ECO:0000256" key="3">
    <source>
        <dbReference type="ARBA" id="ARBA00022801"/>
    </source>
</evidence>
<dbReference type="PANTHER" id="PTHR42978:SF5">
    <property type="entry name" value="METALLO-BETA-LACTAMASE DOMAIN-CONTAINING PROTEIN"/>
    <property type="match status" value="1"/>
</dbReference>
<dbReference type="Gene3D" id="3.60.15.10">
    <property type="entry name" value="Ribonuclease Z/Hydroxyacylglutathione hydrolase-like"/>
    <property type="match status" value="1"/>
</dbReference>
<dbReference type="InterPro" id="IPR051013">
    <property type="entry name" value="MBL_superfamily_lactonases"/>
</dbReference>
<keyword evidence="7" id="KW-1185">Reference proteome</keyword>
<dbReference type="CDD" id="cd07730">
    <property type="entry name" value="metallo-hydrolase-like_MBL-fold"/>
    <property type="match status" value="1"/>
</dbReference>
<dbReference type="EMBL" id="CP138585">
    <property type="protein sequence ID" value="WPH01311.1"/>
    <property type="molecule type" value="Genomic_DNA"/>
</dbReference>
<dbReference type="AlphaFoldDB" id="A0AAQ3R4U3"/>